<dbReference type="AlphaFoldDB" id="A0A645B109"/>
<proteinExistence type="predicted"/>
<dbReference type="EC" id="6.3.4.15" evidence="3"/>
<dbReference type="PANTHER" id="PTHR12835">
    <property type="entry name" value="BIOTIN PROTEIN LIGASE"/>
    <property type="match status" value="1"/>
</dbReference>
<keyword evidence="1 3" id="KW-0436">Ligase</keyword>
<dbReference type="GO" id="GO:0005737">
    <property type="term" value="C:cytoplasm"/>
    <property type="evidence" value="ECO:0007669"/>
    <property type="project" value="TreeGrafter"/>
</dbReference>
<dbReference type="Pfam" id="PF03099">
    <property type="entry name" value="BPL_LplA_LipB"/>
    <property type="match status" value="1"/>
</dbReference>
<gene>
    <name evidence="3" type="primary">birA_34</name>
    <name evidence="3" type="ORF">SDC9_105072</name>
</gene>
<dbReference type="InterPro" id="IPR004408">
    <property type="entry name" value="Biotin_CoA_COase_ligase"/>
</dbReference>
<evidence type="ECO:0000313" key="3">
    <source>
        <dbReference type="EMBL" id="MPM58241.1"/>
    </source>
</evidence>
<dbReference type="GO" id="GO:0004077">
    <property type="term" value="F:biotin--[biotin carboxyl-carrier protein] ligase activity"/>
    <property type="evidence" value="ECO:0007669"/>
    <property type="project" value="UniProtKB-EC"/>
</dbReference>
<sequence>MANPRSGIIEFVPSTPAANAERITDLLGPHSPWRVTTVAATGSTNEDLAALARRGGRAGEVLIAEHQQAGRGRFARVWQSPPGTSLSTSVLLRPRRASLDWGWLSLLVGLAVTDGLRSLGAEDRIQLKWPNDALIDGKKVCGILSELVVTDLGNAAICGWGINVSFDESELPVPQATSLLLSGLPIDKDQVAAAILGRLGDLYTRWDAGAELSAEYAAGCATVGRRVRVHLDAQSPDSPSVSGQAVGIGPNGELLVDLGGQIESFAAGDVVHLR</sequence>
<dbReference type="InterPro" id="IPR003142">
    <property type="entry name" value="BPL_C"/>
</dbReference>
<comment type="caution">
    <text evidence="3">The sequence shown here is derived from an EMBL/GenBank/DDBJ whole genome shotgun (WGS) entry which is preliminary data.</text>
</comment>
<dbReference type="NCBIfam" id="TIGR00121">
    <property type="entry name" value="birA_ligase"/>
    <property type="match status" value="1"/>
</dbReference>
<reference evidence="3" key="1">
    <citation type="submission" date="2019-08" db="EMBL/GenBank/DDBJ databases">
        <authorList>
            <person name="Kucharzyk K."/>
            <person name="Murdoch R.W."/>
            <person name="Higgins S."/>
            <person name="Loffler F."/>
        </authorList>
    </citation>
    <scope>NUCLEOTIDE SEQUENCE</scope>
</reference>
<accession>A0A645B109</accession>
<evidence type="ECO:0000256" key="1">
    <source>
        <dbReference type="ARBA" id="ARBA00022598"/>
    </source>
</evidence>
<name>A0A645B109_9ZZZZ</name>
<dbReference type="PANTHER" id="PTHR12835:SF5">
    <property type="entry name" value="BIOTIN--PROTEIN LIGASE"/>
    <property type="match status" value="1"/>
</dbReference>
<dbReference type="SUPFAM" id="SSF55681">
    <property type="entry name" value="Class II aaRS and biotin synthetases"/>
    <property type="match status" value="1"/>
</dbReference>
<dbReference type="EMBL" id="VSSQ01016665">
    <property type="protein sequence ID" value="MPM58241.1"/>
    <property type="molecule type" value="Genomic_DNA"/>
</dbReference>
<dbReference type="CDD" id="cd16442">
    <property type="entry name" value="BPL"/>
    <property type="match status" value="1"/>
</dbReference>
<protein>
    <submittedName>
        <fullName evidence="3">Bifunctional ligase/repressor BirA</fullName>
        <ecNumber evidence="3">6.3.4.15</ecNumber>
    </submittedName>
</protein>
<dbReference type="PROSITE" id="PS51733">
    <property type="entry name" value="BPL_LPL_CATALYTIC"/>
    <property type="match status" value="1"/>
</dbReference>
<evidence type="ECO:0000259" key="2">
    <source>
        <dbReference type="PROSITE" id="PS51733"/>
    </source>
</evidence>
<dbReference type="Gene3D" id="3.30.930.10">
    <property type="entry name" value="Bira Bifunctional Protein, Domain 2"/>
    <property type="match status" value="1"/>
</dbReference>
<dbReference type="InterPro" id="IPR045864">
    <property type="entry name" value="aa-tRNA-synth_II/BPL/LPL"/>
</dbReference>
<dbReference type="Pfam" id="PF02237">
    <property type="entry name" value="BPL_C"/>
    <property type="match status" value="1"/>
</dbReference>
<dbReference type="InterPro" id="IPR004143">
    <property type="entry name" value="BPL_LPL_catalytic"/>
</dbReference>
<dbReference type="Gene3D" id="2.30.30.100">
    <property type="match status" value="1"/>
</dbReference>
<feature type="domain" description="BPL/LPL catalytic" evidence="2">
    <location>
        <begin position="19"/>
        <end position="207"/>
    </location>
</feature>
<organism evidence="3">
    <name type="scientific">bioreactor metagenome</name>
    <dbReference type="NCBI Taxonomy" id="1076179"/>
    <lineage>
        <taxon>unclassified sequences</taxon>
        <taxon>metagenomes</taxon>
        <taxon>ecological metagenomes</taxon>
    </lineage>
</organism>